<proteinExistence type="predicted"/>
<evidence type="ECO:0008006" key="4">
    <source>
        <dbReference type="Google" id="ProtNLM"/>
    </source>
</evidence>
<comment type="caution">
    <text evidence="2">The sequence shown here is derived from an EMBL/GenBank/DDBJ whole genome shotgun (WGS) entry which is preliminary data.</text>
</comment>
<accession>A0A024GD03</accession>
<sequence>MSQSDALDDWIRLKVSALLLDEDVYTEYVKGMLQDEDSDISARVQNACDFLYSASTGVLSEEEQKKLLDAGEMEAKVKEIVADTQKLLEKKEASRIAEIELHQIRLYEQEKRAAKVACAKEQEELHARQKMHPDELARRDFLIREYGFSASAEFDEDGNITKIDEKGKPAGAIDAVEQNTNKLRVHQAQAGIREKMKVEHAKKVAREKELLEKDRLRKEKAKRRTQKREKQRGCG</sequence>
<dbReference type="InParanoid" id="A0A024GD03"/>
<dbReference type="Proteomes" id="UP000053237">
    <property type="component" value="Unassembled WGS sequence"/>
</dbReference>
<feature type="compositionally biased region" description="Basic and acidic residues" evidence="1">
    <location>
        <begin position="198"/>
        <end position="217"/>
    </location>
</feature>
<dbReference type="PANTHER" id="PTHR31684:SF2">
    <property type="entry name" value="COILED-COIL DOMAIN-CONTAINING PROTEIN 43"/>
    <property type="match status" value="1"/>
</dbReference>
<dbReference type="AlphaFoldDB" id="A0A024GD03"/>
<protein>
    <recommendedName>
        <fullName evidence="4">Coiled-coil domain-containing protein 43</fullName>
    </recommendedName>
</protein>
<dbReference type="InterPro" id="IPR037666">
    <property type="entry name" value="CCDC43"/>
</dbReference>
<keyword evidence="3" id="KW-1185">Reference proteome</keyword>
<evidence type="ECO:0000313" key="2">
    <source>
        <dbReference type="EMBL" id="CCI44652.1"/>
    </source>
</evidence>
<gene>
    <name evidence="2" type="ORF">BN9_054610</name>
</gene>
<dbReference type="PANTHER" id="PTHR31684">
    <property type="entry name" value="COILED-COIL DOMAIN-CONTAINING PROTEIN 43"/>
    <property type="match status" value="1"/>
</dbReference>
<evidence type="ECO:0000313" key="3">
    <source>
        <dbReference type="Proteomes" id="UP000053237"/>
    </source>
</evidence>
<dbReference type="EMBL" id="CAIX01000075">
    <property type="protein sequence ID" value="CCI44652.1"/>
    <property type="molecule type" value="Genomic_DNA"/>
</dbReference>
<organism evidence="2 3">
    <name type="scientific">Albugo candida</name>
    <dbReference type="NCBI Taxonomy" id="65357"/>
    <lineage>
        <taxon>Eukaryota</taxon>
        <taxon>Sar</taxon>
        <taxon>Stramenopiles</taxon>
        <taxon>Oomycota</taxon>
        <taxon>Peronosporomycetes</taxon>
        <taxon>Albuginales</taxon>
        <taxon>Albuginaceae</taxon>
        <taxon>Albugo</taxon>
    </lineage>
</organism>
<feature type="compositionally biased region" description="Basic residues" evidence="1">
    <location>
        <begin position="218"/>
        <end position="235"/>
    </location>
</feature>
<evidence type="ECO:0000256" key="1">
    <source>
        <dbReference type="SAM" id="MobiDB-lite"/>
    </source>
</evidence>
<name>A0A024GD03_9STRA</name>
<reference evidence="2 3" key="1">
    <citation type="submission" date="2012-05" db="EMBL/GenBank/DDBJ databases">
        <title>Recombination and specialization in a pathogen metapopulation.</title>
        <authorList>
            <person name="Gardiner A."/>
            <person name="Kemen E."/>
            <person name="Schultz-Larsen T."/>
            <person name="MacLean D."/>
            <person name="Van Oosterhout C."/>
            <person name="Jones J.D.G."/>
        </authorList>
    </citation>
    <scope>NUCLEOTIDE SEQUENCE [LARGE SCALE GENOMIC DNA]</scope>
    <source>
        <strain evidence="2 3">Ac Nc2</strain>
    </source>
</reference>
<dbReference type="OrthoDB" id="2187466at2759"/>
<feature type="region of interest" description="Disordered" evidence="1">
    <location>
        <begin position="198"/>
        <end position="235"/>
    </location>
</feature>